<evidence type="ECO:0000256" key="1">
    <source>
        <dbReference type="SAM" id="MobiDB-lite"/>
    </source>
</evidence>
<dbReference type="Pfam" id="PF00650">
    <property type="entry name" value="CRAL_TRIO"/>
    <property type="match status" value="1"/>
</dbReference>
<sequence>MSAMDTSKEAEAVPQVSRDSSGSSDGPMSLELLQVLASTPDALVEAEEMYDDDDDAKTPAARRDEALAALDPAVRKARNDAALQLSTRTLKRYVGAPVDDLRAHVTWLARVKPTSLALPTAAPAACASGTLRIVKAQEPHDVAMLFDGRRWHPWTYDAWSTDECVDAFERYVAFHYEVCAKLVEERGGGDAYEGPTILVKLANRPQLMRPVALRCTKRLVDVARQYPLKKAILIGAPPLFAAAWRGIRPLLDEATHAKVEFMDDEAAGDRAFQTIVGGGTPFAEADEGPQPGPLSIGNIEEAVLAASL</sequence>
<reference evidence="3" key="1">
    <citation type="submission" date="2021-01" db="EMBL/GenBank/DDBJ databases">
        <authorList>
            <person name="Corre E."/>
            <person name="Pelletier E."/>
            <person name="Niang G."/>
            <person name="Scheremetjew M."/>
            <person name="Finn R."/>
            <person name="Kale V."/>
            <person name="Holt S."/>
            <person name="Cochrane G."/>
            <person name="Meng A."/>
            <person name="Brown T."/>
            <person name="Cohen L."/>
        </authorList>
    </citation>
    <scope>NUCLEOTIDE SEQUENCE</scope>
    <source>
        <strain evidence="3">CCMP1756</strain>
    </source>
</reference>
<gene>
    <name evidence="3" type="ORF">PCAL00307_LOCUS6091</name>
    <name evidence="4" type="ORF">PECAL_1P03530</name>
</gene>
<evidence type="ECO:0000313" key="4">
    <source>
        <dbReference type="EMBL" id="CAH0364006.1"/>
    </source>
</evidence>
<feature type="compositionally biased region" description="Polar residues" evidence="1">
    <location>
        <begin position="17"/>
        <end position="26"/>
    </location>
</feature>
<dbReference type="SUPFAM" id="SSF52087">
    <property type="entry name" value="CRAL/TRIO domain"/>
    <property type="match status" value="1"/>
</dbReference>
<dbReference type="Gene3D" id="3.40.525.10">
    <property type="entry name" value="CRAL-TRIO lipid binding domain"/>
    <property type="match status" value="1"/>
</dbReference>
<feature type="compositionally biased region" description="Basic and acidic residues" evidence="1">
    <location>
        <begin position="1"/>
        <end position="11"/>
    </location>
</feature>
<organism evidence="3">
    <name type="scientific">Pelagomonas calceolata</name>
    <dbReference type="NCBI Taxonomy" id="35677"/>
    <lineage>
        <taxon>Eukaryota</taxon>
        <taxon>Sar</taxon>
        <taxon>Stramenopiles</taxon>
        <taxon>Ochrophyta</taxon>
        <taxon>Pelagophyceae</taxon>
        <taxon>Pelagomonadales</taxon>
        <taxon>Pelagomonadaceae</taxon>
        <taxon>Pelagomonas</taxon>
    </lineage>
</organism>
<keyword evidence="5" id="KW-1185">Reference proteome</keyword>
<evidence type="ECO:0000313" key="3">
    <source>
        <dbReference type="EMBL" id="CAE0690655.1"/>
    </source>
</evidence>
<dbReference type="Proteomes" id="UP000789595">
    <property type="component" value="Unassembled WGS sequence"/>
</dbReference>
<feature type="domain" description="CRAL-TRIO" evidence="2">
    <location>
        <begin position="159"/>
        <end position="265"/>
    </location>
</feature>
<name>A0A7S3ZQH1_9STRA</name>
<dbReference type="InterPro" id="IPR001251">
    <property type="entry name" value="CRAL-TRIO_dom"/>
</dbReference>
<evidence type="ECO:0000313" key="5">
    <source>
        <dbReference type="Proteomes" id="UP000789595"/>
    </source>
</evidence>
<dbReference type="EMBL" id="HBIW01007241">
    <property type="protein sequence ID" value="CAE0690655.1"/>
    <property type="molecule type" value="Transcribed_RNA"/>
</dbReference>
<feature type="region of interest" description="Disordered" evidence="1">
    <location>
        <begin position="1"/>
        <end position="31"/>
    </location>
</feature>
<accession>A0A7S3ZQH1</accession>
<proteinExistence type="predicted"/>
<protein>
    <recommendedName>
        <fullName evidence="2">CRAL-TRIO domain-containing protein</fullName>
    </recommendedName>
</protein>
<dbReference type="EMBL" id="CAKKNE010000001">
    <property type="protein sequence ID" value="CAH0364006.1"/>
    <property type="molecule type" value="Genomic_DNA"/>
</dbReference>
<reference evidence="4" key="2">
    <citation type="submission" date="2021-11" db="EMBL/GenBank/DDBJ databases">
        <authorList>
            <consortium name="Genoscope - CEA"/>
            <person name="William W."/>
        </authorList>
    </citation>
    <scope>NUCLEOTIDE SEQUENCE</scope>
</reference>
<dbReference type="InterPro" id="IPR036865">
    <property type="entry name" value="CRAL-TRIO_dom_sf"/>
</dbReference>
<evidence type="ECO:0000259" key="2">
    <source>
        <dbReference type="Pfam" id="PF00650"/>
    </source>
</evidence>
<dbReference type="OrthoDB" id="1434354at2759"/>
<dbReference type="AlphaFoldDB" id="A0A7S3ZQH1"/>